<keyword evidence="2" id="KW-0862">Zinc</keyword>
<evidence type="ECO:0000313" key="5">
    <source>
        <dbReference type="Proteomes" id="UP001473302"/>
    </source>
</evidence>
<feature type="compositionally biased region" description="Low complexity" evidence="3">
    <location>
        <begin position="407"/>
        <end position="419"/>
    </location>
</feature>
<dbReference type="SMART" id="SM00238">
    <property type="entry name" value="BIR"/>
    <property type="match status" value="2"/>
</dbReference>
<dbReference type="InterPro" id="IPR001370">
    <property type="entry name" value="BIR_rpt"/>
</dbReference>
<organism evidence="4 5">
    <name type="scientific">Mucor flavus</name>
    <dbReference type="NCBI Taxonomy" id="439312"/>
    <lineage>
        <taxon>Eukaryota</taxon>
        <taxon>Fungi</taxon>
        <taxon>Fungi incertae sedis</taxon>
        <taxon>Mucoromycota</taxon>
        <taxon>Mucoromycotina</taxon>
        <taxon>Mucoromycetes</taxon>
        <taxon>Mucorales</taxon>
        <taxon>Mucorineae</taxon>
        <taxon>Mucoraceae</taxon>
        <taxon>Mucor</taxon>
    </lineage>
</organism>
<reference evidence="4 5" key="1">
    <citation type="submission" date="2024-04" db="EMBL/GenBank/DDBJ databases">
        <title>genome sequences of Mucor flavus KT1a and Helicostylum pulchrum KT1b strains isolated from the surface of a dry-aged beef.</title>
        <authorList>
            <person name="Toyotome T."/>
            <person name="Hosono M."/>
            <person name="Torimaru M."/>
            <person name="Fukuda K."/>
            <person name="Mikami N."/>
        </authorList>
    </citation>
    <scope>NUCLEOTIDE SEQUENCE [LARGE SCALE GENOMIC DNA]</scope>
    <source>
        <strain evidence="4 5">KT1a</strain>
    </source>
</reference>
<feature type="region of interest" description="Disordered" evidence="3">
    <location>
        <begin position="556"/>
        <end position="643"/>
    </location>
</feature>
<dbReference type="InterPro" id="IPR051190">
    <property type="entry name" value="Baculoviral_IAP"/>
</dbReference>
<dbReference type="PANTHER" id="PTHR46771:SF5">
    <property type="entry name" value="DETERIN"/>
    <property type="match status" value="1"/>
</dbReference>
<evidence type="ECO:0000313" key="4">
    <source>
        <dbReference type="EMBL" id="GAA5808285.1"/>
    </source>
</evidence>
<evidence type="ECO:0000256" key="2">
    <source>
        <dbReference type="ARBA" id="ARBA00022833"/>
    </source>
</evidence>
<comment type="caution">
    <text evidence="4">The sequence shown here is derived from an EMBL/GenBank/DDBJ whole genome shotgun (WGS) entry which is preliminary data.</text>
</comment>
<feature type="region of interest" description="Disordered" evidence="3">
    <location>
        <begin position="710"/>
        <end position="746"/>
    </location>
</feature>
<dbReference type="Proteomes" id="UP001473302">
    <property type="component" value="Unassembled WGS sequence"/>
</dbReference>
<dbReference type="PANTHER" id="PTHR46771">
    <property type="entry name" value="DETERIN"/>
    <property type="match status" value="1"/>
</dbReference>
<sequence>MMRMNDVVSAFLFDIFILHEYPDLHITSTEITSTPYSEIKVISLSRSRNKLPEPATEEPPYIPYAEGSGTSRLLPMYIKSTSHSNIALDAQDAFDVSISQDRQHYGGTYVLSAQYESVLQDELSFIRHSFVPLYRGQYIPPSPDREYSSIEDPQNLQKQYFLFERESKMIAKSDDSKLEHISQLTLATGDETPTDNITGWKRLFDVFCALLDGMMSAVAFVIVHSFQNNVVKWPYANNSKYAKTESFAKAGFYFVRRPKASDSVRCFICDIELSHWRPNQSPFVRHGNESPHCAWKRLNFPDAHKKPLSDPSKAYDRPRSIGMRSVRLATFNCHNYWPPKKGTTKYPTAAKLASAGFYFTPTTTLSSRVKCAYCGESVTVNPNDTDLLNKHKELSTGCAFFEETHSTRNSRSTRSSSIKSADRSVKGDESDTDSSTCKRPINKVSTSSETSAPISKRSKEQNKASEPAASKKRTYGKEPAVSNKTKGVQKEALNTDDSVWDINQILTPPKPTRRAIITYGSSRPVRHLPLSSRNNPSGVDILPDFKSSLIIKPNGPYITSPATTPVDNTKKVPQASTKPKVIQRRRLRQPEASGSGTSVSAVLNETNPPKKRSLSISSSTDNTPPPSKKSVSKRPIDTTEITSTPSKVIRDKGKGRAVEYNLPSSFPIKKAISLSRSRNKLPETATSFISKEPAAEGSGTSCQHLVNTEPDQATRNISPSNISNDTQDVSSMDQDPPKVPPTITQDTTEVSNLPTVKDTQFVSTSPMPQDITDVSTLPTTQDMQYVFDLPIYQDTEDELCHVLNPPSPVYNHNEIFVDKENIPPPISYSPIRENATVYNDQRDEENPLTPVYYPLSPSMHINNYSPEPGLPYSYTPSPPPHPSAFSAVTSMSFLQSTPSDNQNRLANAIDIFGAAPLSPILPPHSNTLGGLQYTPAMTEGRVGRIITQDEEGISRIVRAEKEPSEAGLLSDCLLRNQNMTVEEHWHSLVDASVERLQEICDSDIRKIEEKFNLTRSRLEKDL</sequence>
<name>A0ABP9YN52_9FUNG</name>
<feature type="compositionally biased region" description="Polar residues" evidence="3">
    <location>
        <begin position="710"/>
        <end position="733"/>
    </location>
</feature>
<keyword evidence="5" id="KW-1185">Reference proteome</keyword>
<keyword evidence="1" id="KW-0479">Metal-binding</keyword>
<evidence type="ECO:0000256" key="1">
    <source>
        <dbReference type="ARBA" id="ARBA00022723"/>
    </source>
</evidence>
<dbReference type="SUPFAM" id="SSF57924">
    <property type="entry name" value="Inhibitor of apoptosis (IAP) repeat"/>
    <property type="match status" value="2"/>
</dbReference>
<accession>A0ABP9YN52</accession>
<gene>
    <name evidence="4" type="ORF">MFLAVUS_001675</name>
</gene>
<feature type="compositionally biased region" description="Basic and acidic residues" evidence="3">
    <location>
        <begin position="420"/>
        <end position="429"/>
    </location>
</feature>
<evidence type="ECO:0000256" key="3">
    <source>
        <dbReference type="SAM" id="MobiDB-lite"/>
    </source>
</evidence>
<protein>
    <submittedName>
        <fullName evidence="4">Uncharacterized protein</fullName>
    </submittedName>
</protein>
<feature type="compositionally biased region" description="Polar residues" evidence="3">
    <location>
        <begin position="433"/>
        <end position="453"/>
    </location>
</feature>
<dbReference type="EMBL" id="BAABUK010000003">
    <property type="protein sequence ID" value="GAA5808285.1"/>
    <property type="molecule type" value="Genomic_DNA"/>
</dbReference>
<dbReference type="PROSITE" id="PS50143">
    <property type="entry name" value="BIR_REPEAT_2"/>
    <property type="match status" value="2"/>
</dbReference>
<dbReference type="Gene3D" id="1.10.1170.10">
    <property type="entry name" value="Inhibitor Of Apoptosis Protein (2mihbC-IAP-1), Chain A"/>
    <property type="match status" value="2"/>
</dbReference>
<proteinExistence type="predicted"/>
<dbReference type="Pfam" id="PF00653">
    <property type="entry name" value="BIR"/>
    <property type="match status" value="2"/>
</dbReference>
<feature type="region of interest" description="Disordered" evidence="3">
    <location>
        <begin position="404"/>
        <end position="492"/>
    </location>
</feature>
<feature type="compositionally biased region" description="Polar residues" evidence="3">
    <location>
        <begin position="592"/>
        <end position="607"/>
    </location>
</feature>